<evidence type="ECO:0000313" key="11">
    <source>
        <dbReference type="EMBL" id="MFJ3046341.1"/>
    </source>
</evidence>
<name>A0ABW8EZ81_9BURK</name>
<evidence type="ECO:0000313" key="12">
    <source>
        <dbReference type="Proteomes" id="UP001617427"/>
    </source>
</evidence>
<dbReference type="Pfam" id="PF01339">
    <property type="entry name" value="CheB_methylest"/>
    <property type="match status" value="1"/>
</dbReference>
<evidence type="ECO:0000256" key="8">
    <source>
        <dbReference type="PROSITE-ProRule" id="PRU00169"/>
    </source>
</evidence>
<feature type="active site" evidence="6 7">
    <location>
        <position position="292"/>
    </location>
</feature>
<proteinExistence type="inferred from homology"/>
<evidence type="ECO:0000256" key="2">
    <source>
        <dbReference type="ARBA" id="ARBA00022500"/>
    </source>
</evidence>
<evidence type="ECO:0000256" key="1">
    <source>
        <dbReference type="ARBA" id="ARBA00022490"/>
    </source>
</evidence>
<dbReference type="HAMAP" id="MF_00099">
    <property type="entry name" value="CheB_chemtxs"/>
    <property type="match status" value="1"/>
</dbReference>
<comment type="function">
    <text evidence="6">Involved in chemotaxis. Part of a chemotaxis signal transduction system that modulates chemotaxis in response to various stimuli. Catalyzes the demethylation of specific methylglutamate residues introduced into the chemoreceptors (methyl-accepting chemotaxis proteins or MCP) by CheR. Also mediates the irreversible deamidation of specific glutamine residues to glutamic acid.</text>
</comment>
<keyword evidence="3 6" id="KW-0597">Phosphoprotein</keyword>
<organism evidence="11 12">
    <name type="scientific">Herbaspirillum chlorophenolicum</name>
    <dbReference type="NCBI Taxonomy" id="211589"/>
    <lineage>
        <taxon>Bacteria</taxon>
        <taxon>Pseudomonadati</taxon>
        <taxon>Pseudomonadota</taxon>
        <taxon>Betaproteobacteria</taxon>
        <taxon>Burkholderiales</taxon>
        <taxon>Oxalobacteraceae</taxon>
        <taxon>Herbaspirillum</taxon>
    </lineage>
</organism>
<dbReference type="NCBIfam" id="NF009206">
    <property type="entry name" value="PRK12555.1"/>
    <property type="match status" value="1"/>
</dbReference>
<dbReference type="PROSITE" id="PS50110">
    <property type="entry name" value="RESPONSE_REGULATORY"/>
    <property type="match status" value="1"/>
</dbReference>
<dbReference type="InterPro" id="IPR011006">
    <property type="entry name" value="CheY-like_superfamily"/>
</dbReference>
<keyword evidence="12" id="KW-1185">Reference proteome</keyword>
<dbReference type="NCBIfam" id="NF001965">
    <property type="entry name" value="PRK00742.1"/>
    <property type="match status" value="1"/>
</dbReference>
<evidence type="ECO:0000256" key="6">
    <source>
        <dbReference type="HAMAP-Rule" id="MF_00099"/>
    </source>
</evidence>
<sequence length="356" mass="37571">MKIGIVNDTSMMVEVLRRVIAETGRHELIWIARNGEEAVQMCAWQLPDVVLMDLLMPKMDGVEATRRIMQETPCQILIVTSDMGGSAAKIYEALGHGALDATQTPALTGAAGKRDAAALVEKIDNLGRLPHEALPLPPPHRTAAAGPAPMTAAAAVPAAYDGSVPLVAMGASAGGPAALAEILRAIPRDFGAAMVIVQHIDAAFAPGMAEWLRQQAHIPVRLAEEGDQPQRGQVLLAGSNKHLVFRGASTLGYAAGTPSDVYRPSIDMFFNSVVRHWPNKAVGVLLTGMGRDGAVGLKAMREHGFHTIAQNQASCAVYGMPKAAVALNAAVEVLPVTGIAARLQFLLAGTTRRNKE</sequence>
<dbReference type="PIRSF" id="PIRSF000876">
    <property type="entry name" value="RR_chemtxs_CheB"/>
    <property type="match status" value="1"/>
</dbReference>
<comment type="subcellular location">
    <subcellularLocation>
        <location evidence="6">Cytoplasm</location>
    </subcellularLocation>
</comment>
<feature type="domain" description="CheB-type methylesterase" evidence="10">
    <location>
        <begin position="166"/>
        <end position="343"/>
    </location>
</feature>
<protein>
    <recommendedName>
        <fullName evidence="6">Protein-glutamate methylesterase/protein-glutamine glutaminase</fullName>
        <ecNumber evidence="6">3.1.1.61</ecNumber>
        <ecNumber evidence="6">3.5.1.44</ecNumber>
    </recommendedName>
</protein>
<evidence type="ECO:0000259" key="10">
    <source>
        <dbReference type="PROSITE" id="PS50122"/>
    </source>
</evidence>
<dbReference type="SMART" id="SM00448">
    <property type="entry name" value="REC"/>
    <property type="match status" value="1"/>
</dbReference>
<comment type="catalytic activity">
    <reaction evidence="5 6">
        <text>[protein]-L-glutamate 5-O-methyl ester + H2O = L-glutamyl-[protein] + methanol + H(+)</text>
        <dbReference type="Rhea" id="RHEA:23236"/>
        <dbReference type="Rhea" id="RHEA-COMP:10208"/>
        <dbReference type="Rhea" id="RHEA-COMP:10311"/>
        <dbReference type="ChEBI" id="CHEBI:15377"/>
        <dbReference type="ChEBI" id="CHEBI:15378"/>
        <dbReference type="ChEBI" id="CHEBI:17790"/>
        <dbReference type="ChEBI" id="CHEBI:29973"/>
        <dbReference type="ChEBI" id="CHEBI:82795"/>
        <dbReference type="EC" id="3.1.1.61"/>
    </reaction>
</comment>
<keyword evidence="1 6" id="KW-0963">Cytoplasm</keyword>
<dbReference type="Pfam" id="PF00072">
    <property type="entry name" value="Response_reg"/>
    <property type="match status" value="1"/>
</dbReference>
<feature type="active site" evidence="6 7">
    <location>
        <position position="199"/>
    </location>
</feature>
<dbReference type="PANTHER" id="PTHR42872">
    <property type="entry name" value="PROTEIN-GLUTAMATE METHYLESTERASE/PROTEIN-GLUTAMINE GLUTAMINASE"/>
    <property type="match status" value="1"/>
</dbReference>
<dbReference type="SUPFAM" id="SSF52738">
    <property type="entry name" value="Methylesterase CheB, C-terminal domain"/>
    <property type="match status" value="1"/>
</dbReference>
<dbReference type="Gene3D" id="3.40.50.180">
    <property type="entry name" value="Methylesterase CheB, C-terminal domain"/>
    <property type="match status" value="1"/>
</dbReference>
<comment type="caution">
    <text evidence="11">The sequence shown here is derived from an EMBL/GenBank/DDBJ whole genome shotgun (WGS) entry which is preliminary data.</text>
</comment>
<dbReference type="EC" id="3.5.1.44" evidence="6"/>
<dbReference type="SUPFAM" id="SSF52172">
    <property type="entry name" value="CheY-like"/>
    <property type="match status" value="1"/>
</dbReference>
<dbReference type="InterPro" id="IPR001789">
    <property type="entry name" value="Sig_transdc_resp-reg_receiver"/>
</dbReference>
<dbReference type="InterPro" id="IPR035909">
    <property type="entry name" value="CheB_C"/>
</dbReference>
<dbReference type="InterPro" id="IPR008248">
    <property type="entry name" value="CheB-like"/>
</dbReference>
<dbReference type="RefSeq" id="WP_402700393.1">
    <property type="nucleotide sequence ID" value="NZ_JBIUZV010000005.1"/>
</dbReference>
<keyword evidence="4 6" id="KW-0378">Hydrolase</keyword>
<reference evidence="11 12" key="1">
    <citation type="submission" date="2024-10" db="EMBL/GenBank/DDBJ databases">
        <title>The Natural Products Discovery Center: Release of the First 8490 Sequenced Strains for Exploring Actinobacteria Biosynthetic Diversity.</title>
        <authorList>
            <person name="Kalkreuter E."/>
            <person name="Kautsar S.A."/>
            <person name="Yang D."/>
            <person name="Bader C.D."/>
            <person name="Teijaro C.N."/>
            <person name="Fluegel L."/>
            <person name="Davis C.M."/>
            <person name="Simpson J.R."/>
            <person name="Lauterbach L."/>
            <person name="Steele A.D."/>
            <person name="Gui C."/>
            <person name="Meng S."/>
            <person name="Li G."/>
            <person name="Viehrig K."/>
            <person name="Ye F."/>
            <person name="Su P."/>
            <person name="Kiefer A.F."/>
            <person name="Nichols A."/>
            <person name="Cepeda A.J."/>
            <person name="Yan W."/>
            <person name="Fan B."/>
            <person name="Jiang Y."/>
            <person name="Adhikari A."/>
            <person name="Zheng C.-J."/>
            <person name="Schuster L."/>
            <person name="Cowan T.M."/>
            <person name="Smanski M.J."/>
            <person name="Chevrette M.G."/>
            <person name="De Carvalho L.P.S."/>
            <person name="Shen B."/>
        </authorList>
    </citation>
    <scope>NUCLEOTIDE SEQUENCE [LARGE SCALE GENOMIC DNA]</scope>
    <source>
        <strain evidence="11 12">NPDC087045</strain>
    </source>
</reference>
<comment type="catalytic activity">
    <reaction evidence="6">
        <text>L-glutaminyl-[protein] + H2O = L-glutamyl-[protein] + NH4(+)</text>
        <dbReference type="Rhea" id="RHEA:16441"/>
        <dbReference type="Rhea" id="RHEA-COMP:10207"/>
        <dbReference type="Rhea" id="RHEA-COMP:10208"/>
        <dbReference type="ChEBI" id="CHEBI:15377"/>
        <dbReference type="ChEBI" id="CHEBI:28938"/>
        <dbReference type="ChEBI" id="CHEBI:29973"/>
        <dbReference type="ChEBI" id="CHEBI:30011"/>
        <dbReference type="EC" id="3.5.1.44"/>
    </reaction>
</comment>
<gene>
    <name evidence="6" type="primary">cheB</name>
    <name evidence="11" type="ORF">ACIPEN_10945</name>
</gene>
<evidence type="ECO:0000256" key="4">
    <source>
        <dbReference type="ARBA" id="ARBA00022801"/>
    </source>
</evidence>
<dbReference type="Proteomes" id="UP001617427">
    <property type="component" value="Unassembled WGS sequence"/>
</dbReference>
<dbReference type="CDD" id="cd16432">
    <property type="entry name" value="CheB_Rec"/>
    <property type="match status" value="1"/>
</dbReference>
<evidence type="ECO:0000256" key="7">
    <source>
        <dbReference type="PROSITE-ProRule" id="PRU00050"/>
    </source>
</evidence>
<dbReference type="Gene3D" id="3.40.50.2300">
    <property type="match status" value="1"/>
</dbReference>
<feature type="domain" description="Response regulatory" evidence="9">
    <location>
        <begin position="2"/>
        <end position="119"/>
    </location>
</feature>
<dbReference type="PROSITE" id="PS50122">
    <property type="entry name" value="CHEB"/>
    <property type="match status" value="1"/>
</dbReference>
<dbReference type="CDD" id="cd17541">
    <property type="entry name" value="REC_CheB-like"/>
    <property type="match status" value="1"/>
</dbReference>
<keyword evidence="2 6" id="KW-0145">Chemotaxis</keyword>
<comment type="PTM">
    <text evidence="6">Phosphorylated by CheA. Phosphorylation of the N-terminal regulatory domain activates the methylesterase activity.</text>
</comment>
<evidence type="ECO:0000259" key="9">
    <source>
        <dbReference type="PROSITE" id="PS50110"/>
    </source>
</evidence>
<feature type="modified residue" description="4-aspartylphosphate" evidence="6 8">
    <location>
        <position position="53"/>
    </location>
</feature>
<accession>A0ABW8EZ81</accession>
<evidence type="ECO:0000256" key="3">
    <source>
        <dbReference type="ARBA" id="ARBA00022553"/>
    </source>
</evidence>
<evidence type="ECO:0000256" key="5">
    <source>
        <dbReference type="ARBA" id="ARBA00048267"/>
    </source>
</evidence>
<comment type="domain">
    <text evidence="6">Contains a C-terminal catalytic domain, and an N-terminal region which modulates catalytic activity.</text>
</comment>
<feature type="active site" evidence="6 7">
    <location>
        <position position="172"/>
    </location>
</feature>
<dbReference type="EC" id="3.1.1.61" evidence="6"/>
<comment type="similarity">
    <text evidence="6">Belongs to the CheB family.</text>
</comment>
<dbReference type="EMBL" id="JBIUZV010000005">
    <property type="protein sequence ID" value="MFJ3046341.1"/>
    <property type="molecule type" value="Genomic_DNA"/>
</dbReference>
<dbReference type="PANTHER" id="PTHR42872:SF6">
    <property type="entry name" value="PROTEIN-GLUTAMATE METHYLESTERASE_PROTEIN-GLUTAMINE GLUTAMINASE"/>
    <property type="match status" value="1"/>
</dbReference>
<dbReference type="InterPro" id="IPR000673">
    <property type="entry name" value="Sig_transdc_resp-reg_Me-estase"/>
</dbReference>